<evidence type="ECO:0000259" key="8">
    <source>
        <dbReference type="Pfam" id="PF20936"/>
    </source>
</evidence>
<dbReference type="AlphaFoldDB" id="A0A8T0EUA1"/>
<dbReference type="InterPro" id="IPR049318">
    <property type="entry name" value="GCIP_C"/>
</dbReference>
<keyword evidence="6" id="KW-0131">Cell cycle</keyword>
<evidence type="ECO:0000256" key="6">
    <source>
        <dbReference type="ARBA" id="ARBA00023306"/>
    </source>
</evidence>
<gene>
    <name evidence="9" type="ORF">HNY73_012228</name>
</gene>
<accession>A0A8T0EUA1</accession>
<keyword evidence="5" id="KW-0539">Nucleus</keyword>
<reference evidence="9" key="2">
    <citation type="submission" date="2020-06" db="EMBL/GenBank/DDBJ databases">
        <authorList>
            <person name="Sheffer M."/>
        </authorList>
    </citation>
    <scope>NUCLEOTIDE SEQUENCE</scope>
</reference>
<comment type="caution">
    <text evidence="9">The sequence shown here is derived from an EMBL/GenBank/DDBJ whole genome shotgun (WGS) entry which is preliminary data.</text>
</comment>
<organism evidence="9 10">
    <name type="scientific">Argiope bruennichi</name>
    <name type="common">Wasp spider</name>
    <name type="synonym">Aranea bruennichi</name>
    <dbReference type="NCBI Taxonomy" id="94029"/>
    <lineage>
        <taxon>Eukaryota</taxon>
        <taxon>Metazoa</taxon>
        <taxon>Ecdysozoa</taxon>
        <taxon>Arthropoda</taxon>
        <taxon>Chelicerata</taxon>
        <taxon>Arachnida</taxon>
        <taxon>Araneae</taxon>
        <taxon>Araneomorphae</taxon>
        <taxon>Entelegynae</taxon>
        <taxon>Araneoidea</taxon>
        <taxon>Araneidae</taxon>
        <taxon>Argiope</taxon>
    </lineage>
</organism>
<dbReference type="InterPro" id="IPR049317">
    <property type="entry name" value="GCIP-like_N"/>
</dbReference>
<evidence type="ECO:0000256" key="4">
    <source>
        <dbReference type="ARBA" id="ARBA00022490"/>
    </source>
</evidence>
<dbReference type="Pfam" id="PF13324">
    <property type="entry name" value="GCIP_N"/>
    <property type="match status" value="1"/>
</dbReference>
<evidence type="ECO:0000256" key="2">
    <source>
        <dbReference type="ARBA" id="ARBA00004496"/>
    </source>
</evidence>
<comment type="similarity">
    <text evidence="3">Belongs to the CCNDBP1 family.</text>
</comment>
<keyword evidence="10" id="KW-1185">Reference proteome</keyword>
<feature type="domain" description="Cyclin-D1-binding protein 1-like C-terminal" evidence="8">
    <location>
        <begin position="213"/>
        <end position="303"/>
    </location>
</feature>
<evidence type="ECO:0000313" key="10">
    <source>
        <dbReference type="Proteomes" id="UP000807504"/>
    </source>
</evidence>
<dbReference type="EMBL" id="JABXBU010001863">
    <property type="protein sequence ID" value="KAF8781885.1"/>
    <property type="molecule type" value="Genomic_DNA"/>
</dbReference>
<feature type="domain" description="Cyclin-D1-binding protein 1-like N-terminal" evidence="7">
    <location>
        <begin position="54"/>
        <end position="186"/>
    </location>
</feature>
<evidence type="ECO:0000256" key="1">
    <source>
        <dbReference type="ARBA" id="ARBA00004123"/>
    </source>
</evidence>
<protein>
    <submittedName>
        <fullName evidence="9">Cyclin-D1-binding protein 1 like protein</fullName>
    </submittedName>
</protein>
<evidence type="ECO:0000256" key="5">
    <source>
        <dbReference type="ARBA" id="ARBA00023242"/>
    </source>
</evidence>
<name>A0A8T0EUA1_ARGBR</name>
<comment type="subcellular location">
    <subcellularLocation>
        <location evidence="2">Cytoplasm</location>
    </subcellularLocation>
    <subcellularLocation>
        <location evidence="1">Nucleus</location>
    </subcellularLocation>
</comment>
<dbReference type="Gene3D" id="1.20.1410.10">
    <property type="entry name" value="I/LWEQ domain"/>
    <property type="match status" value="1"/>
</dbReference>
<keyword evidence="4" id="KW-0963">Cytoplasm</keyword>
<dbReference type="Pfam" id="PF20936">
    <property type="entry name" value="GCIP_C"/>
    <property type="match status" value="1"/>
</dbReference>
<dbReference type="OMA" id="HEATKFC"/>
<evidence type="ECO:0000259" key="7">
    <source>
        <dbReference type="Pfam" id="PF13324"/>
    </source>
</evidence>
<dbReference type="Gene3D" id="1.20.1420.10">
    <property type="entry name" value="Talin, central domain"/>
    <property type="match status" value="1"/>
</dbReference>
<proteinExistence type="inferred from homology"/>
<dbReference type="GO" id="GO:0005737">
    <property type="term" value="C:cytoplasm"/>
    <property type="evidence" value="ECO:0007669"/>
    <property type="project" value="UniProtKB-SubCell"/>
</dbReference>
<dbReference type="Proteomes" id="UP000807504">
    <property type="component" value="Unassembled WGS sequence"/>
</dbReference>
<dbReference type="GO" id="GO:0005634">
    <property type="term" value="C:nucleus"/>
    <property type="evidence" value="ECO:0007669"/>
    <property type="project" value="UniProtKB-SubCell"/>
</dbReference>
<evidence type="ECO:0000313" key="9">
    <source>
        <dbReference type="EMBL" id="KAF8781885.1"/>
    </source>
</evidence>
<evidence type="ECO:0000256" key="3">
    <source>
        <dbReference type="ARBA" id="ARBA00008940"/>
    </source>
</evidence>
<sequence>MASANASASANTNIHILERFENTLDFARQQLLEDPPERESQNIDLNSFWTNFTGATKLVSHEATKFCMAFDSDAIISSEACQSLVDKIEKSCLALLAVFMKLSKTKGLSFYKDIHTYTLNIIQGMKNLCTAIRNQSSTRLQIVGEIWEKCQAVDQLPKDNRDAVLIIFQEQHDMVQDAIQELMDSLENEDENPVFELSFATPLNGLQIPPVQTWTSSDRNVLLPSSGLLKALKACIKKTMQAITERGDGLNEGPINELDAIVEIIKPSSSIADDFVLSLYPPMNHTAVREQATLVRNKCKEIVCCAKTSHFCMESDERWIDFLEKAADHNWVRIHDMVLAD</sequence>
<dbReference type="OrthoDB" id="41588at2759"/>
<dbReference type="PANTHER" id="PTHR15492:SF1">
    <property type="entry name" value="CYCLIN-D1-BINDING PROTEIN 1"/>
    <property type="match status" value="1"/>
</dbReference>
<dbReference type="InterPro" id="IPR026907">
    <property type="entry name" value="GCIP-like"/>
</dbReference>
<dbReference type="PANTHER" id="PTHR15492">
    <property type="entry name" value="CYCLIN D1-BINDING PROTEIN 1"/>
    <property type="match status" value="1"/>
</dbReference>
<reference evidence="9" key="1">
    <citation type="journal article" date="2020" name="bioRxiv">
        <title>Chromosome-level reference genome of the European wasp spider Argiope bruennichi: a resource for studies on range expansion and evolutionary adaptation.</title>
        <authorList>
            <person name="Sheffer M.M."/>
            <person name="Hoppe A."/>
            <person name="Krehenwinkel H."/>
            <person name="Uhl G."/>
            <person name="Kuss A.W."/>
            <person name="Jensen L."/>
            <person name="Jensen C."/>
            <person name="Gillespie R.G."/>
            <person name="Hoff K.J."/>
            <person name="Prost S."/>
        </authorList>
    </citation>
    <scope>NUCLEOTIDE SEQUENCE</scope>
</reference>